<feature type="coiled-coil region" evidence="3">
    <location>
        <begin position="120"/>
        <end position="151"/>
    </location>
</feature>
<proteinExistence type="predicted"/>
<keyword evidence="8" id="KW-1185">Reference proteome</keyword>
<evidence type="ECO:0000256" key="5">
    <source>
        <dbReference type="SAM" id="Phobius"/>
    </source>
</evidence>
<dbReference type="InterPro" id="IPR011009">
    <property type="entry name" value="Kinase-like_dom_sf"/>
</dbReference>
<dbReference type="Gene3D" id="3.80.10.10">
    <property type="entry name" value="Ribonuclease Inhibitor"/>
    <property type="match status" value="1"/>
</dbReference>
<evidence type="ECO:0000256" key="2">
    <source>
        <dbReference type="ARBA" id="ARBA00022737"/>
    </source>
</evidence>
<dbReference type="SUPFAM" id="SSF52047">
    <property type="entry name" value="RNI-like"/>
    <property type="match status" value="1"/>
</dbReference>
<dbReference type="Gene3D" id="1.10.510.10">
    <property type="entry name" value="Transferase(Phosphotransferase) domain 1"/>
    <property type="match status" value="1"/>
</dbReference>
<dbReference type="PANTHER" id="PTHR23159:SF31">
    <property type="entry name" value="CENTROSOME-ASSOCIATED PROTEIN CEP250 ISOFORM X1"/>
    <property type="match status" value="1"/>
</dbReference>
<evidence type="ECO:0000256" key="1">
    <source>
        <dbReference type="ARBA" id="ARBA00022614"/>
    </source>
</evidence>
<name>A0ABN7UVE1_GIGMA</name>
<feature type="region of interest" description="Disordered" evidence="4">
    <location>
        <begin position="677"/>
        <end position="696"/>
    </location>
</feature>
<dbReference type="EMBL" id="CAJVQB010006433">
    <property type="protein sequence ID" value="CAG8684002.1"/>
    <property type="molecule type" value="Genomic_DNA"/>
</dbReference>
<evidence type="ECO:0000256" key="3">
    <source>
        <dbReference type="SAM" id="Coils"/>
    </source>
</evidence>
<dbReference type="InterPro" id="IPR001245">
    <property type="entry name" value="Ser-Thr/Tyr_kinase_cat_dom"/>
</dbReference>
<keyword evidence="2" id="KW-0677">Repeat</keyword>
<keyword evidence="5" id="KW-0812">Transmembrane</keyword>
<accession>A0ABN7UVE1</accession>
<feature type="coiled-coil region" evidence="3">
    <location>
        <begin position="378"/>
        <end position="405"/>
    </location>
</feature>
<evidence type="ECO:0000313" key="8">
    <source>
        <dbReference type="Proteomes" id="UP000789901"/>
    </source>
</evidence>
<dbReference type="SUPFAM" id="SSF56112">
    <property type="entry name" value="Protein kinase-like (PK-like)"/>
    <property type="match status" value="1"/>
</dbReference>
<feature type="transmembrane region" description="Helical" evidence="5">
    <location>
        <begin position="249"/>
        <end position="267"/>
    </location>
</feature>
<feature type="domain" description="Protein kinase" evidence="6">
    <location>
        <begin position="1329"/>
        <end position="1702"/>
    </location>
</feature>
<sequence>TIEELFTNAASLRISQHQRGDDRYKGAHNLKEDCQTLARFFNDITDFKNAKVKLTKFNNQEEFEKNKQDLLNKVNQALSGLQMKTGGNSSVDDFADYVDMIIGDFRREVEALKADIEQVAYSEAKELQKLNQEERKLQKEIEENERKAQNEPDPEKKKKFLFLAVLERKQQLKSSSLGDNFDPDKHINDFIQAIKDKLKNKPPKRNPTTPTDPNNVNLPGGSTTPKPFDPFTPTPNSNPNNFFQENKQLTIITGVALLIFFYFYSQPSKKQELSLILIALTTLLIISIYYLTQKEKPEPRELTEKNCDNNMVNILGKELEKEQEQQLKIIALLLIAGLFFYFNVYLPNQQRQQLEMQIQTDINTLQTIQPTEYEREGNAIQQEALENMKEELDKAVNEQQKLAESNGHGLLELDEKTKKNNLEDNYGFTREENGEIRYILFVDEADNVCSNTALPTEYTKLIFLKACMEGIKKDAQSQNLWIFATNYLKLIDPPVYRPGDFKKEADRVGILNQKFINHPETKKQLPEIKKENATKQHPAQSGIKIGEIKQLPHFYGKYEKPKKPTTDEIMPTITEAIDTRLKELTEQLKQTKEEMSLQRNHLGVVAACGGLGFVGGKVAESAFDGGGDDSDIDNKLRAIINDPNKSEEEKNTARKRLVILEGENRKLKDTLRNLNDKIKNKENSTPTPPSAPLGLSLPKLSAYDKIAYIREGRNEPNGFGGVIGMKNALKKIKAISDLKEQQKEAERHEEPYGLGEYDRLLKELKSLAKSNQDQNNSSSKKCFNCQENIISAWGVKQDYCSIKCCFQPGISSLSTGINNHLNSLDSNLKPYAEIIKYCLEQRIKELTSQSSFDNTSSNEVSCEEISCEQCFKEIESGKFYYYHKTNDSHKFCSSQCYNEYYGEYCDKCVKKFLTTYRNGNSNYCSTCYELVKQGEREEEKRSIRYCKYCSTKLIKEGNLKYSLRICDKDECLLKLDKELYPEKYSDKITTLETNSNKTPQQEQDLTNKKQKLKELEDKVEELDQQLPLTTQIANLQQEIKQLTNKPTRTKAEEALLAEKKKKLEELLKKQNSSHTNNSGKGDKTALYIGCGVVVKNIQEYLNQNYSDKKNTKEIVFGSKTLKLKEKGELVIFDYSNLEEVYVAGELDVENITKVTVRNCPQLKEINITDFVDNKELEIINCPNLKKICCSKNQLTKLDLNNLQKLICYNNQLTNLDFLKNLTSRRLEALSLANNNFSVQDLSFLTSYTNLEVLDLGNCEQEKINQDIYNKLNGSLDFLNEMKKLKKLYIDNTDFNKVNPGKLPNSLEEIHHSAKERPVTTRDYYFADYLKNEKNLKKAEFTKEQTKDKKEFEDLRNRYNEHGLCQKCQNPNTGSNPDTGIKGGFEDDLFSPNVALKSLKDSQNTTSFLQEVANHKLVEDDNIVKCHGISQDPTTNDYLMVMQYVKGGNLRQYLQENYNELKFGDKLNQLRGIVKGLVSIHERGLVHKDLHSGNILSNEEKESVAEKFSESLILPSVSSRVTSMAGVATREKVETVKNFIPYAKHQSPKLNKLNLPRYNKLINCYITDLGLYDNPLLRPPVVHLNKSFDDWYRDNDNKDTEFYRQRKKEERKSLSSIYKSFSKTYQIHPQAVYVSRLLDFKNLPEPQSSKEINKQSLNSIKYSQFFQDSGLIDLEIPIKLDQLDVLEEQTEKQIEAQIQIPPK</sequence>
<feature type="coiled-coil region" evidence="3">
    <location>
        <begin position="725"/>
        <end position="777"/>
    </location>
</feature>
<keyword evidence="1" id="KW-0433">Leucine-rich repeat</keyword>
<organism evidence="7 8">
    <name type="scientific">Gigaspora margarita</name>
    <dbReference type="NCBI Taxonomy" id="4874"/>
    <lineage>
        <taxon>Eukaryota</taxon>
        <taxon>Fungi</taxon>
        <taxon>Fungi incertae sedis</taxon>
        <taxon>Mucoromycota</taxon>
        <taxon>Glomeromycotina</taxon>
        <taxon>Glomeromycetes</taxon>
        <taxon>Diversisporales</taxon>
        <taxon>Gigasporaceae</taxon>
        <taxon>Gigaspora</taxon>
    </lineage>
</organism>
<feature type="compositionally biased region" description="Low complexity" evidence="4">
    <location>
        <begin position="206"/>
        <end position="226"/>
    </location>
</feature>
<feature type="region of interest" description="Disordered" evidence="4">
    <location>
        <begin position="196"/>
        <end position="227"/>
    </location>
</feature>
<gene>
    <name evidence="7" type="ORF">GMARGA_LOCUS11141</name>
</gene>
<evidence type="ECO:0000259" key="6">
    <source>
        <dbReference type="PROSITE" id="PS50011"/>
    </source>
</evidence>
<dbReference type="PROSITE" id="PS51450">
    <property type="entry name" value="LRR"/>
    <property type="match status" value="1"/>
</dbReference>
<feature type="transmembrane region" description="Helical" evidence="5">
    <location>
        <begin position="273"/>
        <end position="292"/>
    </location>
</feature>
<keyword evidence="3" id="KW-0175">Coiled coil</keyword>
<feature type="coiled-coil region" evidence="3">
    <location>
        <begin position="574"/>
        <end position="601"/>
    </location>
</feature>
<dbReference type="Pfam" id="PF07714">
    <property type="entry name" value="PK_Tyr_Ser-Thr"/>
    <property type="match status" value="1"/>
</dbReference>
<keyword evidence="5" id="KW-1133">Transmembrane helix</keyword>
<reference evidence="7 8" key="1">
    <citation type="submission" date="2021-06" db="EMBL/GenBank/DDBJ databases">
        <authorList>
            <person name="Kallberg Y."/>
            <person name="Tangrot J."/>
            <person name="Rosling A."/>
        </authorList>
    </citation>
    <scope>NUCLEOTIDE SEQUENCE [LARGE SCALE GENOMIC DNA]</scope>
    <source>
        <strain evidence="7 8">120-4 pot B 10/14</strain>
    </source>
</reference>
<dbReference type="PANTHER" id="PTHR23159">
    <property type="entry name" value="CENTROSOMAL PROTEIN 2"/>
    <property type="match status" value="1"/>
</dbReference>
<protein>
    <submittedName>
        <fullName evidence="7">2409_t:CDS:1</fullName>
    </submittedName>
</protein>
<dbReference type="InterPro" id="IPR032675">
    <property type="entry name" value="LRR_dom_sf"/>
</dbReference>
<dbReference type="PROSITE" id="PS50011">
    <property type="entry name" value="PROTEIN_KINASE_DOM"/>
    <property type="match status" value="1"/>
</dbReference>
<dbReference type="InterPro" id="IPR001611">
    <property type="entry name" value="Leu-rich_rpt"/>
</dbReference>
<dbReference type="InterPro" id="IPR000719">
    <property type="entry name" value="Prot_kinase_dom"/>
</dbReference>
<evidence type="ECO:0000313" key="7">
    <source>
        <dbReference type="EMBL" id="CAG8684002.1"/>
    </source>
</evidence>
<keyword evidence="5" id="KW-0472">Membrane</keyword>
<comment type="caution">
    <text evidence="7">The sequence shown here is derived from an EMBL/GenBank/DDBJ whole genome shotgun (WGS) entry which is preliminary data.</text>
</comment>
<feature type="coiled-coil region" evidence="3">
    <location>
        <begin position="998"/>
        <end position="1069"/>
    </location>
</feature>
<evidence type="ECO:0000256" key="4">
    <source>
        <dbReference type="SAM" id="MobiDB-lite"/>
    </source>
</evidence>
<dbReference type="Proteomes" id="UP000789901">
    <property type="component" value="Unassembled WGS sequence"/>
</dbReference>
<feature type="non-terminal residue" evidence="7">
    <location>
        <position position="1"/>
    </location>
</feature>